<feature type="compositionally biased region" description="Polar residues" evidence="12">
    <location>
        <begin position="1234"/>
        <end position="1243"/>
    </location>
</feature>
<dbReference type="SUPFAM" id="SSF49899">
    <property type="entry name" value="Concanavalin A-like lectins/glucanases"/>
    <property type="match status" value="4"/>
</dbReference>
<dbReference type="Gene3D" id="2.60.120.260">
    <property type="entry name" value="Galactose-binding domain-like"/>
    <property type="match status" value="1"/>
</dbReference>
<keyword evidence="7 13" id="KW-1133">Transmembrane helix</keyword>
<dbReference type="SUPFAM" id="SSF57196">
    <property type="entry name" value="EGF/Laminin"/>
    <property type="match status" value="1"/>
</dbReference>
<dbReference type="FunFam" id="2.60.120.260:FF:000016">
    <property type="entry name" value="Contactin-associated protein-like 4 isoform 1"/>
    <property type="match status" value="1"/>
</dbReference>
<organism evidence="18 19">
    <name type="scientific">Neolamprologus brichardi</name>
    <name type="common">Fairy cichlid</name>
    <name type="synonym">Lamprologus brichardi</name>
    <dbReference type="NCBI Taxonomy" id="32507"/>
    <lineage>
        <taxon>Eukaryota</taxon>
        <taxon>Metazoa</taxon>
        <taxon>Chordata</taxon>
        <taxon>Craniata</taxon>
        <taxon>Vertebrata</taxon>
        <taxon>Euteleostomi</taxon>
        <taxon>Actinopterygii</taxon>
        <taxon>Neopterygii</taxon>
        <taxon>Teleostei</taxon>
        <taxon>Neoteleostei</taxon>
        <taxon>Acanthomorphata</taxon>
        <taxon>Ovalentaria</taxon>
        <taxon>Cichlomorphae</taxon>
        <taxon>Cichliformes</taxon>
        <taxon>Cichlidae</taxon>
        <taxon>African cichlids</taxon>
        <taxon>Pseudocrenilabrinae</taxon>
        <taxon>Lamprologini</taxon>
        <taxon>Neolamprologus</taxon>
    </lineage>
</organism>
<feature type="domain" description="Laminin G" evidence="15">
    <location>
        <begin position="156"/>
        <end position="340"/>
    </location>
</feature>
<dbReference type="CDD" id="cd00110">
    <property type="entry name" value="LamG"/>
    <property type="match status" value="3"/>
</dbReference>
<dbReference type="PROSITE" id="PS50026">
    <property type="entry name" value="EGF_3"/>
    <property type="match status" value="2"/>
</dbReference>
<dbReference type="Proteomes" id="UP000261580">
    <property type="component" value="Unassembled WGS sequence"/>
</dbReference>
<evidence type="ECO:0000256" key="3">
    <source>
        <dbReference type="ARBA" id="ARBA00022536"/>
    </source>
</evidence>
<dbReference type="InterPro" id="IPR036056">
    <property type="entry name" value="Fibrinogen-like_C"/>
</dbReference>
<dbReference type="SUPFAM" id="SSF49785">
    <property type="entry name" value="Galactose-binding domain-like"/>
    <property type="match status" value="1"/>
</dbReference>
<evidence type="ECO:0000256" key="4">
    <source>
        <dbReference type="ARBA" id="ARBA00022692"/>
    </source>
</evidence>
<feature type="domain" description="Fibrinogen C-terminal" evidence="17">
    <location>
        <begin position="549"/>
        <end position="601"/>
    </location>
</feature>
<comment type="similarity">
    <text evidence="2">Belongs to the neurexin family.</text>
</comment>
<evidence type="ECO:0000256" key="13">
    <source>
        <dbReference type="SAM" id="Phobius"/>
    </source>
</evidence>
<comment type="subcellular location">
    <subcellularLocation>
        <location evidence="1">Membrane</location>
        <topology evidence="1">Single-pass type I membrane protein</topology>
    </subcellularLocation>
</comment>
<feature type="domain" description="Laminin G" evidence="15">
    <location>
        <begin position="760"/>
        <end position="925"/>
    </location>
</feature>
<dbReference type="FunFam" id="2.60.120.200:FF:000026">
    <property type="entry name" value="contactin-associated protein-like 4 isoform X1"/>
    <property type="match status" value="1"/>
</dbReference>
<evidence type="ECO:0000256" key="8">
    <source>
        <dbReference type="ARBA" id="ARBA00023136"/>
    </source>
</evidence>
<evidence type="ECO:0000259" key="15">
    <source>
        <dbReference type="PROSITE" id="PS50025"/>
    </source>
</evidence>
<dbReference type="PROSITE" id="PS50025">
    <property type="entry name" value="LAM_G_DOMAIN"/>
    <property type="match status" value="3"/>
</dbReference>
<feature type="region of interest" description="Disordered" evidence="12">
    <location>
        <begin position="1216"/>
        <end position="1250"/>
    </location>
</feature>
<evidence type="ECO:0000256" key="2">
    <source>
        <dbReference type="ARBA" id="ARBA00010241"/>
    </source>
</evidence>
<reference evidence="18" key="2">
    <citation type="submission" date="2025-09" db="UniProtKB">
        <authorList>
            <consortium name="Ensembl"/>
        </authorList>
    </citation>
    <scope>IDENTIFICATION</scope>
</reference>
<keyword evidence="19" id="KW-1185">Reference proteome</keyword>
<dbReference type="OMA" id="ICPLKAA"/>
<keyword evidence="3 10" id="KW-0245">EGF-like domain</keyword>
<evidence type="ECO:0000256" key="11">
    <source>
        <dbReference type="PROSITE-ProRule" id="PRU00122"/>
    </source>
</evidence>
<keyword evidence="6" id="KW-0677">Repeat</keyword>
<evidence type="ECO:0000259" key="14">
    <source>
        <dbReference type="PROSITE" id="PS50022"/>
    </source>
</evidence>
<dbReference type="PROSITE" id="PS01286">
    <property type="entry name" value="FA58C_2"/>
    <property type="match status" value="1"/>
</dbReference>
<dbReference type="Gene3D" id="2.60.120.200">
    <property type="match status" value="3"/>
</dbReference>
<dbReference type="GO" id="GO:0016020">
    <property type="term" value="C:membrane"/>
    <property type="evidence" value="ECO:0007669"/>
    <property type="project" value="UniProtKB-SubCell"/>
</dbReference>
<evidence type="ECO:0000256" key="5">
    <source>
        <dbReference type="ARBA" id="ARBA00022729"/>
    </source>
</evidence>
<dbReference type="InterPro" id="IPR013320">
    <property type="entry name" value="ConA-like_dom_sf"/>
</dbReference>
<keyword evidence="4 13" id="KW-0812">Transmembrane</keyword>
<keyword evidence="8 13" id="KW-0472">Membrane</keyword>
<dbReference type="SUPFAM" id="SSF56496">
    <property type="entry name" value="Fibrinogen C-terminal domain-like"/>
    <property type="match status" value="1"/>
</dbReference>
<dbReference type="InterPro" id="IPR000742">
    <property type="entry name" value="EGF"/>
</dbReference>
<dbReference type="SMART" id="SM00181">
    <property type="entry name" value="EGF"/>
    <property type="match status" value="2"/>
</dbReference>
<dbReference type="STRING" id="32507.ENSNBRP00000026531"/>
<protein>
    <submittedName>
        <fullName evidence="18">Contactin-associated protein-like 4-like</fullName>
    </submittedName>
</protein>
<dbReference type="PROSITE" id="PS50022">
    <property type="entry name" value="FA58C_3"/>
    <property type="match status" value="1"/>
</dbReference>
<evidence type="ECO:0000256" key="6">
    <source>
        <dbReference type="ARBA" id="ARBA00022737"/>
    </source>
</evidence>
<dbReference type="PANTHER" id="PTHR15036">
    <property type="entry name" value="PIKACHURIN-LIKE PROTEIN"/>
    <property type="match status" value="1"/>
</dbReference>
<dbReference type="InterPro" id="IPR008979">
    <property type="entry name" value="Galactose-bd-like_sf"/>
</dbReference>
<evidence type="ECO:0000313" key="18">
    <source>
        <dbReference type="Ensembl" id="ENSNBRP00000026531.1"/>
    </source>
</evidence>
<reference evidence="18" key="1">
    <citation type="submission" date="2025-08" db="UniProtKB">
        <authorList>
            <consortium name="Ensembl"/>
        </authorList>
    </citation>
    <scope>IDENTIFICATION</scope>
</reference>
<evidence type="ECO:0000256" key="1">
    <source>
        <dbReference type="ARBA" id="ARBA00004479"/>
    </source>
</evidence>
<keyword evidence="9 11" id="KW-1015">Disulfide bond</keyword>
<dbReference type="CDD" id="cd00057">
    <property type="entry name" value="FA58C"/>
    <property type="match status" value="1"/>
</dbReference>
<accession>A0A3Q4HWE2</accession>
<proteinExistence type="inferred from homology"/>
<keyword evidence="5" id="KW-0732">Signal</keyword>
<dbReference type="PANTHER" id="PTHR15036:SF40">
    <property type="entry name" value="CONTACTIN-ASSOCIATED PROTEIN-LIKE 4"/>
    <property type="match status" value="1"/>
</dbReference>
<dbReference type="GeneTree" id="ENSGT00940000160228"/>
<name>A0A3Q4HWE2_NEOBR</name>
<dbReference type="SMART" id="SM00231">
    <property type="entry name" value="FA58C"/>
    <property type="match status" value="1"/>
</dbReference>
<comment type="caution">
    <text evidence="10">Lacks conserved residue(s) required for the propagation of feature annotation.</text>
</comment>
<evidence type="ECO:0000259" key="17">
    <source>
        <dbReference type="PROSITE" id="PS51406"/>
    </source>
</evidence>
<dbReference type="SMART" id="SM00282">
    <property type="entry name" value="LamG"/>
    <property type="match status" value="4"/>
</dbReference>
<dbReference type="Gene3D" id="2.60.120.1000">
    <property type="match status" value="1"/>
</dbReference>
<dbReference type="Gene3D" id="2.10.25.10">
    <property type="entry name" value="Laminin"/>
    <property type="match status" value="2"/>
</dbReference>
<evidence type="ECO:0000256" key="12">
    <source>
        <dbReference type="SAM" id="MobiDB-lite"/>
    </source>
</evidence>
<evidence type="ECO:0000256" key="7">
    <source>
        <dbReference type="ARBA" id="ARBA00022989"/>
    </source>
</evidence>
<dbReference type="PROSITE" id="PS01285">
    <property type="entry name" value="FA58C_1"/>
    <property type="match status" value="1"/>
</dbReference>
<dbReference type="PROSITE" id="PS51406">
    <property type="entry name" value="FIBRINOGEN_C_2"/>
    <property type="match status" value="1"/>
</dbReference>
<dbReference type="AlphaFoldDB" id="A0A3Q4HWE2"/>
<feature type="domain" description="EGF-like" evidence="16">
    <location>
        <begin position="926"/>
        <end position="964"/>
    </location>
</feature>
<evidence type="ECO:0000256" key="10">
    <source>
        <dbReference type="PROSITE-ProRule" id="PRU00076"/>
    </source>
</evidence>
<evidence type="ECO:0000256" key="9">
    <source>
        <dbReference type="ARBA" id="ARBA00023157"/>
    </source>
</evidence>
<feature type="disulfide bond" evidence="11">
    <location>
        <begin position="898"/>
        <end position="925"/>
    </location>
</feature>
<feature type="domain" description="EGF-like" evidence="16">
    <location>
        <begin position="513"/>
        <end position="550"/>
    </location>
</feature>
<dbReference type="Pfam" id="PF00754">
    <property type="entry name" value="F5_F8_type_C"/>
    <property type="match status" value="1"/>
</dbReference>
<dbReference type="InterPro" id="IPR001791">
    <property type="entry name" value="Laminin_G"/>
</dbReference>
<feature type="transmembrane region" description="Helical" evidence="13">
    <location>
        <begin position="1182"/>
        <end position="1206"/>
    </location>
</feature>
<dbReference type="InterPro" id="IPR002181">
    <property type="entry name" value="Fibrinogen_a/b/g_C_dom"/>
</dbReference>
<evidence type="ECO:0000259" key="16">
    <source>
        <dbReference type="PROSITE" id="PS50026"/>
    </source>
</evidence>
<feature type="domain" description="F5/8 type C" evidence="14">
    <location>
        <begin position="43"/>
        <end position="150"/>
    </location>
</feature>
<sequence length="1250" mass="137734">SYKCLKQGQKSHSSELMNFTLTAYTHYYNPLFVFVPCAGAGGWSPLVSDRYQWLEVDLGRRTQITAVATQGRYGSSDWLTAYLLMFSDTGHNWRQHRQEDSLGAFPGNSNADTVVQYKLEQPVIARFLRLIPLDWNPSGRIGLRLEIYGCRYTSSVASFDGSRSSLVYRLSVRASWTVMETISLKFKTLKNSGTLLHAEGQRDHSLTLVLEKGKLLLYHLQGSRASKIPSLLVSLGSLLDDQHWHHVKLERLSTHLNLTVDKNTQQVQIPGECNIIIACFGITVQLTVAAVQSHGLQKPILSNRNFHGCLENLLYSDINLIDLAKHGSSQVAIGNVTFSCAEPVSVAVTFTDSHSFLQLPGLTSWSTGLVSVTLQFRTWNKGGLLLTFGLPQQDGTVFLYLSQARLRLQISKAGSGLNDGQWHYVELSFKHDHLSITVDKDEGATAHIIQPLDVFPFSGCPTEESAQKCKNPFNTFKGCMRLLTLDDQTVDLIKVQQRLLGNYSHLQIDMCGIIDRCSPSHCEHGGICTQSWSTFHCNCSNSGYRGATCHSSIYEQSCEAYKHKGNVSGHYYIDVDGSGPIKPQLIYCNMTEDKTWMVIQHNNTELTRVQSSAERNQHFAYFDYSSEEEQLVAVISQSEHCEQELSYHCRKSRLSNTLEGAPFSWWVGGAGPGQSQTSWGGALTGTQQCGCSLQDSCLDPSHDCNCDADYDQWTEDSGLLTHKETLPVRSLVLGDIHRPGSEAAYRVGPLRCHGDKNFWNAAFFDKETSYLHFPTFQGELNADISFLFKTTSSSGVFLENLGIKDFIRIELSSSTEVVFSFDVGNGPLDVRVKTSLTLNDSRWHRVQAERNVKEASLRVDNFPAATHEAPTDGLMHLQLNSQLFIGGTASRQKGFLGCIRSLQLNGVTLDLEKRAKITPGVLPGCPGHCSSYGSLCQNEGRCEEKANGFSCDCGQSAYTGAFCHKEISASFKSTTSITYILKEPFELSRNSSGLPSSIYSDITLRGENISLSFSTNQSPALLLYVSSFYREYLILLINKNGEDSQMAFSLGCLLLINDFVNVADGLVVRCRQSRGFIYLPPFPSPCCVFLPLDSEPDGLDAEMAELASLGFTGCLSGVHFNSISPLKAALLHPDSPVIVTGPLVQSSCGSSSPANTYAAETTHSLSGTGTKPLVNTIRSDSALIGGVIAVVIFVTLSALAVMARFICSRKETYQNQEVKAAQPEDSNEFPFSGQPDSPSAPSENQKEYFI</sequence>
<dbReference type="InterPro" id="IPR050372">
    <property type="entry name" value="Neurexin-related_CASP"/>
</dbReference>
<dbReference type="Ensembl" id="ENSNBRT00000027231.1">
    <property type="protein sequence ID" value="ENSNBRP00000026531.1"/>
    <property type="gene ID" value="ENSNBRG00000019528.1"/>
</dbReference>
<feature type="domain" description="Laminin G" evidence="15">
    <location>
        <begin position="346"/>
        <end position="511"/>
    </location>
</feature>
<dbReference type="InterPro" id="IPR000421">
    <property type="entry name" value="FA58C"/>
</dbReference>
<dbReference type="CDD" id="cd00054">
    <property type="entry name" value="EGF_CA"/>
    <property type="match status" value="2"/>
</dbReference>
<dbReference type="Bgee" id="ENSNBRG00000019528">
    <property type="expression patterns" value="Expressed in testis and 1 other cell type or tissue"/>
</dbReference>
<evidence type="ECO:0000313" key="19">
    <source>
        <dbReference type="Proteomes" id="UP000261580"/>
    </source>
</evidence>
<dbReference type="Pfam" id="PF02210">
    <property type="entry name" value="Laminin_G_2"/>
    <property type="match status" value="3"/>
</dbReference>